<dbReference type="Proteomes" id="UP000789525">
    <property type="component" value="Unassembled WGS sequence"/>
</dbReference>
<evidence type="ECO:0000313" key="2">
    <source>
        <dbReference type="Proteomes" id="UP000789525"/>
    </source>
</evidence>
<proteinExistence type="predicted"/>
<feature type="non-terminal residue" evidence="1">
    <location>
        <position position="282"/>
    </location>
</feature>
<sequence>DPLGPVALFVDNSTSSLLNSIDRRALNRGINESRGFEKNSNDDCEAANQQPIIIIDPDLNSGANKQPLATTDCGPTSRHECDARRDSVEMSDQNLIVENGPVDQDSLTDKDHNVHDRARTTIEDEESAMKNSIINDNASNLKSNLEVSDDVAEKEIVIFDKAVDSGLSPISESSLQTDKIESKNTEVQEPMRDGPNAEITSTDDNCYFDDHVSHSSESTITSPISGKNESNLSSSDEKELTLSTGASSILPVFSRTTIPSTPRILDSVECETFQQNVDSSST</sequence>
<dbReference type="EMBL" id="CAJVPT010048638">
    <property type="protein sequence ID" value="CAG8742448.1"/>
    <property type="molecule type" value="Genomic_DNA"/>
</dbReference>
<accession>A0ACA9Q8P5</accession>
<organism evidence="1 2">
    <name type="scientific">Acaulospora colombiana</name>
    <dbReference type="NCBI Taxonomy" id="27376"/>
    <lineage>
        <taxon>Eukaryota</taxon>
        <taxon>Fungi</taxon>
        <taxon>Fungi incertae sedis</taxon>
        <taxon>Mucoromycota</taxon>
        <taxon>Glomeromycotina</taxon>
        <taxon>Glomeromycetes</taxon>
        <taxon>Diversisporales</taxon>
        <taxon>Acaulosporaceae</taxon>
        <taxon>Acaulospora</taxon>
    </lineage>
</organism>
<comment type="caution">
    <text evidence="1">The sequence shown here is derived from an EMBL/GenBank/DDBJ whole genome shotgun (WGS) entry which is preliminary data.</text>
</comment>
<name>A0ACA9Q8P5_9GLOM</name>
<evidence type="ECO:0000313" key="1">
    <source>
        <dbReference type="EMBL" id="CAG8742448.1"/>
    </source>
</evidence>
<reference evidence="1" key="1">
    <citation type="submission" date="2021-06" db="EMBL/GenBank/DDBJ databases">
        <authorList>
            <person name="Kallberg Y."/>
            <person name="Tangrot J."/>
            <person name="Rosling A."/>
        </authorList>
    </citation>
    <scope>NUCLEOTIDE SEQUENCE</scope>
    <source>
        <strain evidence="1">CL356</strain>
    </source>
</reference>
<feature type="non-terminal residue" evidence="1">
    <location>
        <position position="1"/>
    </location>
</feature>
<protein>
    <submittedName>
        <fullName evidence="1">10688_t:CDS:1</fullName>
    </submittedName>
</protein>
<keyword evidence="2" id="KW-1185">Reference proteome</keyword>
<gene>
    <name evidence="1" type="ORF">ACOLOM_LOCUS12248</name>
</gene>